<keyword evidence="4" id="KW-0997">Cell inner membrane</keyword>
<sequence>MSWLSIRNLRKVYASKTIVDDFSIDLSKGELVSIIGPSGSGKSTVLKSILGLVTPESGDIYLCGKNLNRIPAYRRNIGMVYQEYSLFPSMTVGENVAFPLKARVSTNPVRFVQSMFTRDLSLDIERKVRHALALVDLSDHIEKKPHQLSGGEQQRVALARALVFEPDLLCLDEPLSALDKNLRIEMQEKIQNLQRELKMTMLYVPLCQDSYPVDSKSKIGKQGAAKE</sequence>
<keyword evidence="6 12" id="KW-0067">ATP-binding</keyword>
<protein>
    <submittedName>
        <fullName evidence="12">Amino acid ABC transporter ATP-binding protein, PAAT family</fullName>
    </submittedName>
</protein>
<dbReference type="SUPFAM" id="SSF52540">
    <property type="entry name" value="P-loop containing nucleoside triphosphate hydrolases"/>
    <property type="match status" value="1"/>
</dbReference>
<dbReference type="Gene3D" id="3.40.50.300">
    <property type="entry name" value="P-loop containing nucleotide triphosphate hydrolases"/>
    <property type="match status" value="1"/>
</dbReference>
<dbReference type="GO" id="GO:0016020">
    <property type="term" value="C:membrane"/>
    <property type="evidence" value="ECO:0007669"/>
    <property type="project" value="InterPro"/>
</dbReference>
<evidence type="ECO:0000256" key="6">
    <source>
        <dbReference type="ARBA" id="ARBA00022840"/>
    </source>
</evidence>
<reference evidence="12" key="1">
    <citation type="submission" date="2019-02" db="EMBL/GenBank/DDBJ databases">
        <authorList>
            <person name="Gruber-Vodicka R. H."/>
            <person name="Seah K. B. B."/>
        </authorList>
    </citation>
    <scope>NUCLEOTIDE SEQUENCE</scope>
    <source>
        <strain evidence="12">BECK_S312</strain>
        <strain evidence="13">BECK_S426</strain>
    </source>
</reference>
<dbReference type="GO" id="GO:0005524">
    <property type="term" value="F:ATP binding"/>
    <property type="evidence" value="ECO:0007669"/>
    <property type="project" value="UniProtKB-KW"/>
</dbReference>
<organism evidence="12">
    <name type="scientific">Candidatus Kentrum sp. LPFa</name>
    <dbReference type="NCBI Taxonomy" id="2126335"/>
    <lineage>
        <taxon>Bacteria</taxon>
        <taxon>Pseudomonadati</taxon>
        <taxon>Pseudomonadota</taxon>
        <taxon>Gammaproteobacteria</taxon>
        <taxon>Candidatus Kentrum</taxon>
    </lineage>
</organism>
<keyword evidence="10" id="KW-0472">Membrane</keyword>
<proteinExistence type="predicted"/>
<dbReference type="PROSITE" id="PS50893">
    <property type="entry name" value="ABC_TRANSPORTER_2"/>
    <property type="match status" value="1"/>
</dbReference>
<dbReference type="InterPro" id="IPR017871">
    <property type="entry name" value="ABC_transporter-like_CS"/>
</dbReference>
<evidence type="ECO:0000256" key="1">
    <source>
        <dbReference type="ARBA" id="ARBA00022448"/>
    </source>
</evidence>
<dbReference type="AlphaFoldDB" id="A0A450XDQ3"/>
<dbReference type="InterPro" id="IPR027417">
    <property type="entry name" value="P-loop_NTPase"/>
</dbReference>
<keyword evidence="7" id="KW-1278">Translocase</keyword>
<dbReference type="Pfam" id="PF00005">
    <property type="entry name" value="ABC_tran"/>
    <property type="match status" value="1"/>
</dbReference>
<keyword evidence="2" id="KW-1003">Cell membrane</keyword>
<evidence type="ECO:0000313" key="13">
    <source>
        <dbReference type="EMBL" id="VFK36301.1"/>
    </source>
</evidence>
<accession>A0A450XDQ3</accession>
<keyword evidence="8" id="KW-0408">Iron</keyword>
<dbReference type="PANTHER" id="PTHR42781:SF1">
    <property type="entry name" value="THIAMINE IMPORT ATP-BINDING PROTEIN THIQ"/>
    <property type="match status" value="1"/>
</dbReference>
<evidence type="ECO:0000256" key="5">
    <source>
        <dbReference type="ARBA" id="ARBA00022741"/>
    </source>
</evidence>
<evidence type="ECO:0000256" key="2">
    <source>
        <dbReference type="ARBA" id="ARBA00022475"/>
    </source>
</evidence>
<dbReference type="InterPro" id="IPR015853">
    <property type="entry name" value="ABC_transpr_FbpC"/>
</dbReference>
<dbReference type="GO" id="GO:0015408">
    <property type="term" value="F:ABC-type ferric iron transporter activity"/>
    <property type="evidence" value="ECO:0007669"/>
    <property type="project" value="InterPro"/>
</dbReference>
<dbReference type="EMBL" id="CAADFP010000578">
    <property type="protein sequence ID" value="VFK36301.1"/>
    <property type="molecule type" value="Genomic_DNA"/>
</dbReference>
<dbReference type="PROSITE" id="PS00211">
    <property type="entry name" value="ABC_TRANSPORTER_1"/>
    <property type="match status" value="1"/>
</dbReference>
<evidence type="ECO:0000256" key="7">
    <source>
        <dbReference type="ARBA" id="ARBA00022967"/>
    </source>
</evidence>
<keyword evidence="1" id="KW-0813">Transport</keyword>
<dbReference type="GO" id="GO:0016887">
    <property type="term" value="F:ATP hydrolysis activity"/>
    <property type="evidence" value="ECO:0007669"/>
    <property type="project" value="InterPro"/>
</dbReference>
<evidence type="ECO:0000256" key="8">
    <source>
        <dbReference type="ARBA" id="ARBA00023004"/>
    </source>
</evidence>
<keyword evidence="9" id="KW-0406">Ion transport</keyword>
<dbReference type="EMBL" id="CAADFM010000582">
    <property type="protein sequence ID" value="VFK27398.1"/>
    <property type="molecule type" value="Genomic_DNA"/>
</dbReference>
<dbReference type="InterPro" id="IPR003593">
    <property type="entry name" value="AAA+_ATPase"/>
</dbReference>
<evidence type="ECO:0000256" key="4">
    <source>
        <dbReference type="ARBA" id="ARBA00022519"/>
    </source>
</evidence>
<keyword evidence="5" id="KW-0547">Nucleotide-binding</keyword>
<name>A0A450XDQ3_9GAMM</name>
<dbReference type="InterPro" id="IPR003439">
    <property type="entry name" value="ABC_transporter-like_ATP-bd"/>
</dbReference>
<evidence type="ECO:0000256" key="9">
    <source>
        <dbReference type="ARBA" id="ARBA00023065"/>
    </source>
</evidence>
<evidence type="ECO:0000259" key="11">
    <source>
        <dbReference type="PROSITE" id="PS50893"/>
    </source>
</evidence>
<evidence type="ECO:0000256" key="10">
    <source>
        <dbReference type="ARBA" id="ARBA00023136"/>
    </source>
</evidence>
<evidence type="ECO:0000256" key="3">
    <source>
        <dbReference type="ARBA" id="ARBA00022496"/>
    </source>
</evidence>
<dbReference type="InterPro" id="IPR050093">
    <property type="entry name" value="ABC_SmlMolc_Importer"/>
</dbReference>
<dbReference type="PANTHER" id="PTHR42781">
    <property type="entry name" value="SPERMIDINE/PUTRESCINE IMPORT ATP-BINDING PROTEIN POTA"/>
    <property type="match status" value="1"/>
</dbReference>
<evidence type="ECO:0000313" key="12">
    <source>
        <dbReference type="EMBL" id="VFK27398.1"/>
    </source>
</evidence>
<dbReference type="SMART" id="SM00382">
    <property type="entry name" value="AAA"/>
    <property type="match status" value="1"/>
</dbReference>
<feature type="domain" description="ABC transporter" evidence="11">
    <location>
        <begin position="4"/>
        <end position="227"/>
    </location>
</feature>
<dbReference type="CDD" id="cd03259">
    <property type="entry name" value="ABC_Carb_Solutes_like"/>
    <property type="match status" value="1"/>
</dbReference>
<gene>
    <name evidence="12" type="ORF">BECKLPF1236A_GA0070988_105821</name>
    <name evidence="13" type="ORF">BECKLPF1236C_GA0070990_105781</name>
</gene>
<keyword evidence="3" id="KW-0410">Iron transport</keyword>